<feature type="non-terminal residue" evidence="3">
    <location>
        <position position="1"/>
    </location>
</feature>
<reference evidence="3" key="1">
    <citation type="journal article" date="2001" name="Mol. Biol. Evol.">
        <title>Structural and phylogenetic analysis of TRAS, telomeric repeat-specific non-LTR retrotransposon families in Lepidopteran insects.</title>
        <authorList>
            <person name="Kubo Y."/>
            <person name="Okazaki S."/>
            <person name="Anzai T."/>
            <person name="Fujiwara H."/>
        </authorList>
    </citation>
    <scope>NUCLEOTIDE SEQUENCE</scope>
    <source>
        <tissue evidence="3">Silk gland</tissue>
    </source>
</reference>
<evidence type="ECO:0000259" key="2">
    <source>
        <dbReference type="PROSITE" id="PS50878"/>
    </source>
</evidence>
<evidence type="ECO:0000256" key="1">
    <source>
        <dbReference type="SAM" id="Coils"/>
    </source>
</evidence>
<gene>
    <name evidence="3" type="primary">TRASSc4</name>
</gene>
<dbReference type="Pfam" id="PF14529">
    <property type="entry name" value="Exo_endo_phos_2"/>
    <property type="match status" value="1"/>
</dbReference>
<dbReference type="Gene3D" id="3.60.10.10">
    <property type="entry name" value="Endonuclease/exonuclease/phosphatase"/>
    <property type="match status" value="1"/>
</dbReference>
<evidence type="ECO:0000313" key="3">
    <source>
        <dbReference type="EMBL" id="BAB21517.1"/>
    </source>
</evidence>
<proteinExistence type="predicted"/>
<dbReference type="SUPFAM" id="SSF56672">
    <property type="entry name" value="DNA/RNA polymerases"/>
    <property type="match status" value="1"/>
</dbReference>
<dbReference type="PANTHER" id="PTHR19446">
    <property type="entry name" value="REVERSE TRANSCRIPTASES"/>
    <property type="match status" value="1"/>
</dbReference>
<dbReference type="GO" id="GO:0071897">
    <property type="term" value="P:DNA biosynthetic process"/>
    <property type="evidence" value="ECO:0007669"/>
    <property type="project" value="UniProtKB-ARBA"/>
</dbReference>
<dbReference type="AlphaFoldDB" id="Q9BLH9"/>
<accession>Q9BLH9</accession>
<dbReference type="InterPro" id="IPR043502">
    <property type="entry name" value="DNA/RNA_pol_sf"/>
</dbReference>
<dbReference type="InterPro" id="IPR036691">
    <property type="entry name" value="Endo/exonu/phosph_ase_sf"/>
</dbReference>
<sequence length="640" mass="73783">GTVKAAIAIFDERLSIIEHSQLTTHNVAVATLDTGHTKIGIISVYFEDTKPLTPYLDKIKTIIEKLDTKKVIIGGDVNAWSSWWGSRRENDRGEEITGWITEEGYHVLNQGSIPTFYTIRGGKEYQSCVDITICSDQILSKIRGWTIDQELVNSDHNCIKFQIITGELKTRTQKKTTRIYKTQKAKWTDFRLTISKKIEANKITTNAIREITETQELDSIIEKYNNIITQACKLNIPKINRNTTNKQKNNLPWWTVELEEEKRRVLTMKRRIRCAAQQRKSHVVEEYLKRKEKYELAANEARTNSWREFCTKQKRETMWEGIYRVIRKAAPQYEDQLLSQNGQNLNPEDSVKLLGATFFPDDCTTDDTVEHTKIRDDAKVTNIEVDDTEDDPPITEAEMIHAARSFNKKKAPGKDGFTADICFNAIKANSETFLEIINKCMELSWYPTSWKSAFILILRKPNKASYENPRAYRPIGLLPVLGKIMEKIIVKRIRWHTAPKLNPRQYGFTPQRCTEDSLYDLMTHIMNNLTQRKINIVVSLDIEGAFDSAWWPVLKCRLKELKCPRNLRKIVDSYLDNRQVEMNYAGASYSKITTKGCVQGSISGPVFWNIIIDPLIDRLADKNIYCQAFADDVVLVFDGD</sequence>
<organism evidence="3">
    <name type="scientific">Samia cynthia</name>
    <name type="common">Ailanthus silkmoth</name>
    <name type="synonym">Phalaena cynthia</name>
    <dbReference type="NCBI Taxonomy" id="7127"/>
    <lineage>
        <taxon>Eukaryota</taxon>
        <taxon>Metazoa</taxon>
        <taxon>Ecdysozoa</taxon>
        <taxon>Arthropoda</taxon>
        <taxon>Hexapoda</taxon>
        <taxon>Insecta</taxon>
        <taxon>Pterygota</taxon>
        <taxon>Neoptera</taxon>
        <taxon>Endopterygota</taxon>
        <taxon>Lepidoptera</taxon>
        <taxon>Glossata</taxon>
        <taxon>Ditrysia</taxon>
        <taxon>Bombycoidea</taxon>
        <taxon>Saturniidae</taxon>
        <taxon>Saturniinae</taxon>
        <taxon>Attacini</taxon>
        <taxon>Samia</taxon>
    </lineage>
</organism>
<feature type="domain" description="Reverse transcriptase" evidence="2">
    <location>
        <begin position="439"/>
        <end position="640"/>
    </location>
</feature>
<dbReference type="PROSITE" id="PS50878">
    <property type="entry name" value="RT_POL"/>
    <property type="match status" value="1"/>
</dbReference>
<feature type="non-terminal residue" evidence="3">
    <location>
        <position position="640"/>
    </location>
</feature>
<dbReference type="InterPro" id="IPR005135">
    <property type="entry name" value="Endo/exonuclease/phosphatase"/>
</dbReference>
<dbReference type="InterPro" id="IPR000477">
    <property type="entry name" value="RT_dom"/>
</dbReference>
<dbReference type="EMBL" id="AB046674">
    <property type="protein sequence ID" value="BAB21517.1"/>
    <property type="molecule type" value="Genomic_DNA"/>
</dbReference>
<protein>
    <submittedName>
        <fullName evidence="3">TRASSc4 protein</fullName>
    </submittedName>
</protein>
<dbReference type="CDD" id="cd01650">
    <property type="entry name" value="RT_nLTR_like"/>
    <property type="match status" value="1"/>
</dbReference>
<dbReference type="GO" id="GO:0003824">
    <property type="term" value="F:catalytic activity"/>
    <property type="evidence" value="ECO:0007669"/>
    <property type="project" value="InterPro"/>
</dbReference>
<keyword evidence="1" id="KW-0175">Coiled coil</keyword>
<dbReference type="SUPFAM" id="SSF56219">
    <property type="entry name" value="DNase I-like"/>
    <property type="match status" value="1"/>
</dbReference>
<dbReference type="Pfam" id="PF00078">
    <property type="entry name" value="RVT_1"/>
    <property type="match status" value="1"/>
</dbReference>
<name>Q9BLH9_SAMCY</name>
<feature type="coiled-coil region" evidence="1">
    <location>
        <begin position="258"/>
        <end position="304"/>
    </location>
</feature>